<proteinExistence type="predicted"/>
<keyword evidence="2" id="KW-0449">Lipoprotein</keyword>
<dbReference type="Pfam" id="PF04366">
    <property type="entry name" value="Ysc84"/>
    <property type="match status" value="1"/>
</dbReference>
<comment type="caution">
    <text evidence="2">The sequence shown here is derived from an EMBL/GenBank/DDBJ whole genome shotgun (WGS) entry which is preliminary data.</text>
</comment>
<accession>A0A0W8FP32</accession>
<gene>
    <name evidence="2" type="ORF">ASZ90_007558</name>
</gene>
<protein>
    <submittedName>
        <fullName evidence="2">Putative lipoprotein</fullName>
    </submittedName>
</protein>
<evidence type="ECO:0000313" key="2">
    <source>
        <dbReference type="EMBL" id="KUG22663.1"/>
    </source>
</evidence>
<sequence length="184" mass="19803">MKQARIKMFLVVCVFAVIGIFSISSYAATANEIDARVNASLDRFVNEVKGAQEFLDAAKGVLIMPKVIEGGLVVGAEYGEGALRIGGKTVGYYNIVSGSFGYQIGAQEKDIILVFMSDKVLKKFRNSNKWKAGVDAKVTLVTVGAAESLSTMKFKQPVVGFVFSQKGLMAGATIEGSKFTRLKK</sequence>
<dbReference type="AlphaFoldDB" id="A0A0W8FP32"/>
<name>A0A0W8FP32_9ZZZZ</name>
<feature type="domain" description="Ysc84 actin-binding" evidence="1">
    <location>
        <begin position="97"/>
        <end position="180"/>
    </location>
</feature>
<evidence type="ECO:0000259" key="1">
    <source>
        <dbReference type="Pfam" id="PF04366"/>
    </source>
</evidence>
<dbReference type="InterPro" id="IPR007461">
    <property type="entry name" value="Ysc84_actin-binding"/>
</dbReference>
<dbReference type="EMBL" id="LNQE01000946">
    <property type="protein sequence ID" value="KUG22663.1"/>
    <property type="molecule type" value="Genomic_DNA"/>
</dbReference>
<organism evidence="2">
    <name type="scientific">hydrocarbon metagenome</name>
    <dbReference type="NCBI Taxonomy" id="938273"/>
    <lineage>
        <taxon>unclassified sequences</taxon>
        <taxon>metagenomes</taxon>
        <taxon>ecological metagenomes</taxon>
    </lineage>
</organism>
<reference evidence="2" key="1">
    <citation type="journal article" date="2015" name="Proc. Natl. Acad. Sci. U.S.A.">
        <title>Networks of energetic and metabolic interactions define dynamics in microbial communities.</title>
        <authorList>
            <person name="Embree M."/>
            <person name="Liu J.K."/>
            <person name="Al-Bassam M.M."/>
            <person name="Zengler K."/>
        </authorList>
    </citation>
    <scope>NUCLEOTIDE SEQUENCE</scope>
</reference>
<dbReference type="CDD" id="cd11524">
    <property type="entry name" value="SYLF"/>
    <property type="match status" value="1"/>
</dbReference>